<dbReference type="NCBIfam" id="TIGR00628">
    <property type="entry name" value="ung"/>
    <property type="match status" value="1"/>
</dbReference>
<evidence type="ECO:0000256" key="2">
    <source>
        <dbReference type="ARBA" id="ARBA00022763"/>
    </source>
</evidence>
<evidence type="ECO:0000256" key="3">
    <source>
        <dbReference type="ARBA" id="ARBA00022801"/>
    </source>
</evidence>
<comment type="function">
    <text evidence="5 7">Excises uracil residues from the DNA which can arise as a result of misincorporation of dUMP residues by DNA polymerase or due to deamination of cytosine.</text>
</comment>
<evidence type="ECO:0000256" key="1">
    <source>
        <dbReference type="ARBA" id="ARBA00008184"/>
    </source>
</evidence>
<feature type="compositionally biased region" description="Basic and acidic residues" evidence="8">
    <location>
        <begin position="25"/>
        <end position="38"/>
    </location>
</feature>
<keyword evidence="5" id="KW-0539">Nucleus</keyword>
<reference evidence="10 11" key="1">
    <citation type="submission" date="2024-02" db="EMBL/GenBank/DDBJ databases">
        <authorList>
            <person name="Daric V."/>
            <person name="Darras S."/>
        </authorList>
    </citation>
    <scope>NUCLEOTIDE SEQUENCE [LARGE SCALE GENOMIC DNA]</scope>
</reference>
<keyword evidence="3 5" id="KW-0378">Hydrolase</keyword>
<evidence type="ECO:0000313" key="11">
    <source>
        <dbReference type="Proteomes" id="UP001642483"/>
    </source>
</evidence>
<evidence type="ECO:0000256" key="5">
    <source>
        <dbReference type="HAMAP-Rule" id="MF_03166"/>
    </source>
</evidence>
<dbReference type="InterPro" id="IPR018085">
    <property type="entry name" value="Ura-DNA_Glyclase_AS"/>
</dbReference>
<dbReference type="NCBIfam" id="NF003589">
    <property type="entry name" value="PRK05254.1-2"/>
    <property type="match status" value="1"/>
</dbReference>
<gene>
    <name evidence="10" type="ORF">CVLEPA_LOCUS2294</name>
</gene>
<organism evidence="10 11">
    <name type="scientific">Clavelina lepadiformis</name>
    <name type="common">Light-bulb sea squirt</name>
    <name type="synonym">Ascidia lepadiformis</name>
    <dbReference type="NCBI Taxonomy" id="159417"/>
    <lineage>
        <taxon>Eukaryota</taxon>
        <taxon>Metazoa</taxon>
        <taxon>Chordata</taxon>
        <taxon>Tunicata</taxon>
        <taxon>Ascidiacea</taxon>
        <taxon>Aplousobranchia</taxon>
        <taxon>Clavelinidae</taxon>
        <taxon>Clavelina</taxon>
    </lineage>
</organism>
<dbReference type="PANTHER" id="PTHR11264">
    <property type="entry name" value="URACIL-DNA GLYCOSYLASE"/>
    <property type="match status" value="1"/>
</dbReference>
<evidence type="ECO:0000313" key="10">
    <source>
        <dbReference type="EMBL" id="CAK8672585.1"/>
    </source>
</evidence>
<keyword evidence="5" id="KW-0496">Mitochondrion</keyword>
<sequence length="280" mass="31511">MPGQQKISSFFSPKRTALSVIRANDQPEAKVRKTESDLPKSSFPKSSWSFKFVPSSNKKVMQCSWKAALQTELQKSYYKELCNFVAKERASYTVYPPEDQVFTWTQHCDIHNVKVVILGQDPYHGPNQAHGLCFSVQKSVPPPPSLLNIYKELEKDISGFKRPEHGDLSGWANQGVLLLNAVLTVRASQANSHKDKGWEKFTDAVISWLNCNLRGVVFILWGAYAQKKGSKINAKKHHVLKGVHPSPLSAHRGFFGCQHFSKANDYLIKEGKSPINWSAL</sequence>
<name>A0ABP0F2B7_CLALP</name>
<dbReference type="InterPro" id="IPR005122">
    <property type="entry name" value="Uracil-DNA_glycosylase-like"/>
</dbReference>
<evidence type="ECO:0000256" key="6">
    <source>
        <dbReference type="PROSITE-ProRule" id="PRU10072"/>
    </source>
</evidence>
<feature type="active site" description="Proton acceptor" evidence="5 6">
    <location>
        <position position="121"/>
    </location>
</feature>
<protein>
    <recommendedName>
        <fullName evidence="5 7">Uracil-DNA glycosylase</fullName>
        <shortName evidence="5">UDG</shortName>
        <ecNumber evidence="5 7">3.2.2.27</ecNumber>
    </recommendedName>
</protein>
<evidence type="ECO:0000256" key="4">
    <source>
        <dbReference type="ARBA" id="ARBA00023204"/>
    </source>
</evidence>
<dbReference type="NCBIfam" id="NF003592">
    <property type="entry name" value="PRK05254.1-5"/>
    <property type="match status" value="1"/>
</dbReference>
<dbReference type="SMART" id="SM00987">
    <property type="entry name" value="UreE_C"/>
    <property type="match status" value="1"/>
</dbReference>
<dbReference type="Proteomes" id="UP001642483">
    <property type="component" value="Unassembled WGS sequence"/>
</dbReference>
<evidence type="ECO:0000256" key="8">
    <source>
        <dbReference type="SAM" id="MobiDB-lite"/>
    </source>
</evidence>
<dbReference type="InterPro" id="IPR002043">
    <property type="entry name" value="UDG_fam1"/>
</dbReference>
<keyword evidence="2 5" id="KW-0227">DNA damage</keyword>
<dbReference type="Pfam" id="PF03167">
    <property type="entry name" value="UDG"/>
    <property type="match status" value="1"/>
</dbReference>
<dbReference type="EMBL" id="CAWYQH010000001">
    <property type="protein sequence ID" value="CAK8672585.1"/>
    <property type="molecule type" value="Genomic_DNA"/>
</dbReference>
<accession>A0ABP0F2B7</accession>
<dbReference type="EC" id="3.2.2.27" evidence="5 7"/>
<feature type="domain" description="Uracil-DNA glycosylase-like" evidence="9">
    <location>
        <begin position="106"/>
        <end position="267"/>
    </location>
</feature>
<dbReference type="InterPro" id="IPR036895">
    <property type="entry name" value="Uracil-DNA_glycosylase-like_sf"/>
</dbReference>
<dbReference type="SUPFAM" id="SSF52141">
    <property type="entry name" value="Uracil-DNA glycosylase-like"/>
    <property type="match status" value="1"/>
</dbReference>
<dbReference type="SMART" id="SM00986">
    <property type="entry name" value="UDG"/>
    <property type="match status" value="1"/>
</dbReference>
<dbReference type="PROSITE" id="PS00130">
    <property type="entry name" value="U_DNA_GLYCOSYLASE"/>
    <property type="match status" value="1"/>
</dbReference>
<evidence type="ECO:0000256" key="7">
    <source>
        <dbReference type="RuleBase" id="RU003780"/>
    </source>
</evidence>
<keyword evidence="11" id="KW-1185">Reference proteome</keyword>
<dbReference type="PANTHER" id="PTHR11264:SF0">
    <property type="entry name" value="URACIL-DNA GLYCOSYLASE"/>
    <property type="match status" value="1"/>
</dbReference>
<comment type="similarity">
    <text evidence="1 5 7">Belongs to the uracil-DNA glycosylase (UDG) superfamily. UNG family.</text>
</comment>
<proteinExistence type="inferred from homology"/>
<feature type="region of interest" description="Disordered" evidence="8">
    <location>
        <begin position="22"/>
        <end position="41"/>
    </location>
</feature>
<evidence type="ECO:0000259" key="9">
    <source>
        <dbReference type="SMART" id="SM00986"/>
    </source>
</evidence>
<dbReference type="CDD" id="cd10027">
    <property type="entry name" value="UDG-F1-like"/>
    <property type="match status" value="1"/>
</dbReference>
<dbReference type="NCBIfam" id="NF003588">
    <property type="entry name" value="PRK05254.1-1"/>
    <property type="match status" value="1"/>
</dbReference>
<comment type="caution">
    <text evidence="10">The sequence shown here is derived from an EMBL/GenBank/DDBJ whole genome shotgun (WGS) entry which is preliminary data.</text>
</comment>
<keyword evidence="4 5" id="KW-0234">DNA repair</keyword>
<dbReference type="HAMAP" id="MF_00148">
    <property type="entry name" value="UDG"/>
    <property type="match status" value="1"/>
</dbReference>
<dbReference type="Gene3D" id="3.40.470.10">
    <property type="entry name" value="Uracil-DNA glycosylase-like domain"/>
    <property type="match status" value="1"/>
</dbReference>
<comment type="catalytic activity">
    <reaction evidence="5 7">
        <text>Hydrolyzes single-stranded DNA or mismatched double-stranded DNA and polynucleotides, releasing free uracil.</text>
        <dbReference type="EC" id="3.2.2.27"/>
    </reaction>
</comment>
<dbReference type="NCBIfam" id="NF003591">
    <property type="entry name" value="PRK05254.1-4"/>
    <property type="match status" value="1"/>
</dbReference>
<comment type="subcellular location">
    <subcellularLocation>
        <location evidence="5">Mitochondrion</location>
    </subcellularLocation>
    <subcellularLocation>
        <location evidence="5">Nucleus</location>
    </subcellularLocation>
</comment>